<evidence type="ECO:0000313" key="3">
    <source>
        <dbReference type="EMBL" id="PIS30322.1"/>
    </source>
</evidence>
<dbReference type="PANTHER" id="PTHR43174">
    <property type="entry name" value="UDP-N-ACETYLGLUCOSAMINE 2-EPIMERASE"/>
    <property type="match status" value="1"/>
</dbReference>
<dbReference type="CDD" id="cd03786">
    <property type="entry name" value="GTB_UDP-GlcNAc_2-Epimerase"/>
    <property type="match status" value="1"/>
</dbReference>
<dbReference type="InterPro" id="IPR029767">
    <property type="entry name" value="WecB-like"/>
</dbReference>
<dbReference type="EMBL" id="PEYM01000057">
    <property type="protein sequence ID" value="PIS30322.1"/>
    <property type="molecule type" value="Genomic_DNA"/>
</dbReference>
<dbReference type="NCBIfam" id="TIGR00236">
    <property type="entry name" value="wecB"/>
    <property type="match status" value="1"/>
</dbReference>
<dbReference type="Proteomes" id="UP000231343">
    <property type="component" value="Unassembled WGS sequence"/>
</dbReference>
<feature type="domain" description="UDP-N-acetylglucosamine 2-epimerase" evidence="2">
    <location>
        <begin position="27"/>
        <end position="358"/>
    </location>
</feature>
<accession>A0A2H0Y192</accession>
<dbReference type="InterPro" id="IPR003331">
    <property type="entry name" value="UDP_GlcNAc_Epimerase_2_dom"/>
</dbReference>
<proteinExistence type="inferred from homology"/>
<organism evidence="3 4">
    <name type="scientific">Candidatus Saganbacteria bacterium CG08_land_8_20_14_0_20_45_16</name>
    <dbReference type="NCBI Taxonomy" id="2014293"/>
    <lineage>
        <taxon>Bacteria</taxon>
        <taxon>Bacillati</taxon>
        <taxon>Saganbacteria</taxon>
    </lineage>
</organism>
<dbReference type="GO" id="GO:0016853">
    <property type="term" value="F:isomerase activity"/>
    <property type="evidence" value="ECO:0007669"/>
    <property type="project" value="UniProtKB-KW"/>
</dbReference>
<reference evidence="3 4" key="1">
    <citation type="submission" date="2017-09" db="EMBL/GenBank/DDBJ databases">
        <title>Depth-based differentiation of microbial function through sediment-hosted aquifers and enrichment of novel symbionts in the deep terrestrial subsurface.</title>
        <authorList>
            <person name="Probst A.J."/>
            <person name="Ladd B."/>
            <person name="Jarett J.K."/>
            <person name="Geller-Mcgrath D.E."/>
            <person name="Sieber C.M."/>
            <person name="Emerson J.B."/>
            <person name="Anantharaman K."/>
            <person name="Thomas B.C."/>
            <person name="Malmstrom R."/>
            <person name="Stieglmeier M."/>
            <person name="Klingl A."/>
            <person name="Woyke T."/>
            <person name="Ryan C.M."/>
            <person name="Banfield J.F."/>
        </authorList>
    </citation>
    <scope>NUCLEOTIDE SEQUENCE [LARGE SCALE GENOMIC DNA]</scope>
    <source>
        <strain evidence="3">CG08_land_8_20_14_0_20_45_16</strain>
    </source>
</reference>
<dbReference type="PANTHER" id="PTHR43174:SF1">
    <property type="entry name" value="UDP-N-ACETYLGLUCOSAMINE 2-EPIMERASE"/>
    <property type="match status" value="1"/>
</dbReference>
<dbReference type="Gene3D" id="3.40.50.2000">
    <property type="entry name" value="Glycogen Phosphorylase B"/>
    <property type="match status" value="2"/>
</dbReference>
<comment type="similarity">
    <text evidence="1">Belongs to the UDP-N-acetylglucosamine 2-epimerase family.</text>
</comment>
<dbReference type="Pfam" id="PF02350">
    <property type="entry name" value="Epimerase_2"/>
    <property type="match status" value="1"/>
</dbReference>
<comment type="caution">
    <text evidence="3">The sequence shown here is derived from an EMBL/GenBank/DDBJ whole genome shotgun (WGS) entry which is preliminary data.</text>
</comment>
<protein>
    <submittedName>
        <fullName evidence="3">UDP-N-acetylglucosamine 2-epimerase (Non-hydrolyzing)</fullName>
    </submittedName>
</protein>
<dbReference type="AlphaFoldDB" id="A0A2H0Y192"/>
<evidence type="ECO:0000259" key="2">
    <source>
        <dbReference type="Pfam" id="PF02350"/>
    </source>
</evidence>
<dbReference type="SUPFAM" id="SSF53756">
    <property type="entry name" value="UDP-Glycosyltransferase/glycogen phosphorylase"/>
    <property type="match status" value="1"/>
</dbReference>
<evidence type="ECO:0000256" key="1">
    <source>
        <dbReference type="RuleBase" id="RU003513"/>
    </source>
</evidence>
<gene>
    <name evidence="3" type="ORF">COT42_03160</name>
</gene>
<sequence>MKKKLKTINVVGARPNFMKIAPIWHEQVKESEYFDPLILHTGQHYDKNMSDAFFTDLELPSPDIYLGVGSGSHAVQTADVMVKFEEVCLKENPDLVIVVGDVNSTLACSLVAAKMRIPVAHVEAGLRSFDRTMPEEINRKLTDSISDLLFTTSVDADENLKNEGISSEKIFFVGNVMIDTLLKFKQKAVFPSIVSGPYAVLTLHRPVNVDDRQSFSRIVEAVVEISSKVPVVFPVHPRTWKQIQVFGLDGKLKQPGIKIADPLSYLEFLGLMAKALFVLTDSGGIQEETTVLQVPCLTLRENTERPVTVTEGTNLLLGTNRELIISESLKIINGKGKTGLIPKFWDGKAAERIIKVLKEQL</sequence>
<name>A0A2H0Y192_UNCSA</name>
<keyword evidence="1" id="KW-0413">Isomerase</keyword>
<evidence type="ECO:0000313" key="4">
    <source>
        <dbReference type="Proteomes" id="UP000231343"/>
    </source>
</evidence>